<dbReference type="GO" id="GO:0006808">
    <property type="term" value="P:regulation of nitrogen utilization"/>
    <property type="evidence" value="ECO:0007669"/>
    <property type="project" value="InterPro"/>
</dbReference>
<keyword evidence="9" id="KW-1185">Reference proteome</keyword>
<evidence type="ECO:0000256" key="6">
    <source>
        <dbReference type="ARBA" id="ARBA00023163"/>
    </source>
</evidence>
<dbReference type="GO" id="GO:0005524">
    <property type="term" value="F:ATP binding"/>
    <property type="evidence" value="ECO:0007669"/>
    <property type="project" value="TreeGrafter"/>
</dbReference>
<dbReference type="PANTHER" id="PTHR30115:SF11">
    <property type="entry name" value="NITROGEN REGULATORY PROTEIN P-II HOMOLOG"/>
    <property type="match status" value="1"/>
</dbReference>
<dbReference type="SMART" id="SM00938">
    <property type="entry name" value="P-II"/>
    <property type="match status" value="1"/>
</dbReference>
<comment type="subunit">
    <text evidence="1">Homotrimer.</text>
</comment>
<evidence type="ECO:0000256" key="4">
    <source>
        <dbReference type="ARBA" id="ARBA00022741"/>
    </source>
</evidence>
<evidence type="ECO:0000256" key="2">
    <source>
        <dbReference type="ARBA" id="ARBA00015681"/>
    </source>
</evidence>
<dbReference type="GO" id="GO:0005829">
    <property type="term" value="C:cytosol"/>
    <property type="evidence" value="ECO:0007669"/>
    <property type="project" value="TreeGrafter"/>
</dbReference>
<dbReference type="SUPFAM" id="SSF54913">
    <property type="entry name" value="GlnB-like"/>
    <property type="match status" value="1"/>
</dbReference>
<evidence type="ECO:0000313" key="8">
    <source>
        <dbReference type="EMBL" id="SER76662.1"/>
    </source>
</evidence>
<keyword evidence="5" id="KW-0805">Transcription regulation</keyword>
<dbReference type="InterPro" id="IPR011322">
    <property type="entry name" value="N-reg_PII-like_a/b"/>
</dbReference>
<dbReference type="OrthoDB" id="9802729at2"/>
<dbReference type="Pfam" id="PF00543">
    <property type="entry name" value="P-II"/>
    <property type="match status" value="1"/>
</dbReference>
<dbReference type="STRING" id="64702.SAMN05443377_10976"/>
<dbReference type="EMBL" id="FOGZ01000009">
    <property type="protein sequence ID" value="SER76662.1"/>
    <property type="molecule type" value="Genomic_DNA"/>
</dbReference>
<feature type="modified residue" description="O-UMP-tyrosine" evidence="7">
    <location>
        <position position="52"/>
    </location>
</feature>
<dbReference type="InterPro" id="IPR002332">
    <property type="entry name" value="N-reg_PII_urydylation_site"/>
</dbReference>
<dbReference type="PROSITE" id="PS51343">
    <property type="entry name" value="PII_GLNB_DOM"/>
    <property type="match status" value="1"/>
</dbReference>
<sequence>MKLITAILQPNALDNVEIRLAHLGGVRGLTISEVSGHGRQRGHTEMYRGAEYTIEFIAKVRIEILAADAEVDAIIDAIVEAARTGAEGDGKVWSSPVEDVVRIRTGERGEAAL</sequence>
<name>A0A1H9RV31_9ACTN</name>
<keyword evidence="4" id="KW-0547">Nucleotide-binding</keyword>
<proteinExistence type="predicted"/>
<dbReference type="PRINTS" id="PR00340">
    <property type="entry name" value="PIIGLNB"/>
</dbReference>
<dbReference type="Gene3D" id="3.30.70.120">
    <property type="match status" value="1"/>
</dbReference>
<reference evidence="8 9" key="1">
    <citation type="submission" date="2016-10" db="EMBL/GenBank/DDBJ databases">
        <authorList>
            <person name="de Groot N.N."/>
        </authorList>
    </citation>
    <scope>NUCLEOTIDE SEQUENCE [LARGE SCALE GENOMIC DNA]</scope>
    <source>
        <strain evidence="8 9">DSM 16859</strain>
    </source>
</reference>
<dbReference type="InterPro" id="IPR002187">
    <property type="entry name" value="N-reg_PII"/>
</dbReference>
<dbReference type="PANTHER" id="PTHR30115">
    <property type="entry name" value="NITROGEN REGULATORY PROTEIN P-II"/>
    <property type="match status" value="1"/>
</dbReference>
<evidence type="ECO:0000256" key="1">
    <source>
        <dbReference type="ARBA" id="ARBA00011233"/>
    </source>
</evidence>
<protein>
    <recommendedName>
        <fullName evidence="2">Nitrogen regulatory protein P-II</fullName>
    </recommendedName>
</protein>
<evidence type="ECO:0000256" key="7">
    <source>
        <dbReference type="PIRSR" id="PIRSR602187-50"/>
    </source>
</evidence>
<dbReference type="PROSITE" id="PS00496">
    <property type="entry name" value="PII_GLNB_UMP"/>
    <property type="match status" value="1"/>
</dbReference>
<gene>
    <name evidence="8" type="ORF">SAMN05443377_10976</name>
</gene>
<keyword evidence="3 7" id="KW-0597">Phosphoprotein</keyword>
<evidence type="ECO:0000256" key="5">
    <source>
        <dbReference type="ARBA" id="ARBA00023015"/>
    </source>
</evidence>
<dbReference type="Proteomes" id="UP000198815">
    <property type="component" value="Unassembled WGS sequence"/>
</dbReference>
<dbReference type="RefSeq" id="WP_091968999.1">
    <property type="nucleotide sequence ID" value="NZ_FOGZ01000009.1"/>
</dbReference>
<evidence type="ECO:0000313" key="9">
    <source>
        <dbReference type="Proteomes" id="UP000198815"/>
    </source>
</evidence>
<evidence type="ECO:0000256" key="3">
    <source>
        <dbReference type="ARBA" id="ARBA00022553"/>
    </source>
</evidence>
<accession>A0A1H9RV31</accession>
<keyword evidence="6" id="KW-0804">Transcription</keyword>
<organism evidence="8 9">
    <name type="scientific">Propionibacterium cyclohexanicum</name>
    <dbReference type="NCBI Taxonomy" id="64702"/>
    <lineage>
        <taxon>Bacteria</taxon>
        <taxon>Bacillati</taxon>
        <taxon>Actinomycetota</taxon>
        <taxon>Actinomycetes</taxon>
        <taxon>Propionibacteriales</taxon>
        <taxon>Propionibacteriaceae</taxon>
        <taxon>Propionibacterium</taxon>
    </lineage>
</organism>
<dbReference type="GO" id="GO:0030234">
    <property type="term" value="F:enzyme regulator activity"/>
    <property type="evidence" value="ECO:0007669"/>
    <property type="project" value="InterPro"/>
</dbReference>
<dbReference type="AlphaFoldDB" id="A0A1H9RV31"/>
<dbReference type="InterPro" id="IPR015867">
    <property type="entry name" value="N-reg_PII/ATP_PRibTrfase_C"/>
</dbReference>